<dbReference type="EMBL" id="CP042912">
    <property type="protein sequence ID" value="QEG23431.1"/>
    <property type="molecule type" value="Genomic_DNA"/>
</dbReference>
<dbReference type="InterPro" id="IPR006204">
    <property type="entry name" value="GHMP_kinase_N_dom"/>
</dbReference>
<evidence type="ECO:0000256" key="1">
    <source>
        <dbReference type="ARBA" id="ARBA00022679"/>
    </source>
</evidence>
<dbReference type="STRING" id="980251.GCA_001642875_02744"/>
<name>A0A5B9PL75_9BACT</name>
<keyword evidence="1" id="KW-0808">Transferase</keyword>
<organism evidence="5 6">
    <name type="scientific">Mariniblastus fucicola</name>
    <dbReference type="NCBI Taxonomy" id="980251"/>
    <lineage>
        <taxon>Bacteria</taxon>
        <taxon>Pseudomonadati</taxon>
        <taxon>Planctomycetota</taxon>
        <taxon>Planctomycetia</taxon>
        <taxon>Pirellulales</taxon>
        <taxon>Pirellulaceae</taxon>
        <taxon>Mariniblastus</taxon>
    </lineage>
</organism>
<feature type="domain" description="GHMP kinase C-terminal" evidence="4">
    <location>
        <begin position="189"/>
        <end position="274"/>
    </location>
</feature>
<keyword evidence="6" id="KW-1185">Reference proteome</keyword>
<reference evidence="5 6" key="1">
    <citation type="submission" date="2019-08" db="EMBL/GenBank/DDBJ databases">
        <title>Deep-cultivation of Planctomycetes and their phenomic and genomic characterization uncovers novel biology.</title>
        <authorList>
            <person name="Wiegand S."/>
            <person name="Jogler M."/>
            <person name="Boedeker C."/>
            <person name="Pinto D."/>
            <person name="Vollmers J."/>
            <person name="Rivas-Marin E."/>
            <person name="Kohn T."/>
            <person name="Peeters S.H."/>
            <person name="Heuer A."/>
            <person name="Rast P."/>
            <person name="Oberbeckmann S."/>
            <person name="Bunk B."/>
            <person name="Jeske O."/>
            <person name="Meyerdierks A."/>
            <person name="Storesund J.E."/>
            <person name="Kallscheuer N."/>
            <person name="Luecker S."/>
            <person name="Lage O.M."/>
            <person name="Pohl T."/>
            <person name="Merkel B.J."/>
            <person name="Hornburger P."/>
            <person name="Mueller R.-W."/>
            <person name="Bruemmer F."/>
            <person name="Labrenz M."/>
            <person name="Spormann A.M."/>
            <person name="Op den Camp H."/>
            <person name="Overmann J."/>
            <person name="Amann R."/>
            <person name="Jetten M.S.M."/>
            <person name="Mascher T."/>
            <person name="Medema M.H."/>
            <person name="Devos D.P."/>
            <person name="Kaster A.-K."/>
            <person name="Ovreas L."/>
            <person name="Rohde M."/>
            <person name="Galperin M.Y."/>
            <person name="Jogler C."/>
        </authorList>
    </citation>
    <scope>NUCLEOTIDE SEQUENCE [LARGE SCALE GENOMIC DNA]</scope>
    <source>
        <strain evidence="5 6">FC18</strain>
    </source>
</reference>
<dbReference type="InterPro" id="IPR004422">
    <property type="entry name" value="RFAP_synthase"/>
</dbReference>
<evidence type="ECO:0000313" key="6">
    <source>
        <dbReference type="Proteomes" id="UP000322214"/>
    </source>
</evidence>
<dbReference type="InterPro" id="IPR020568">
    <property type="entry name" value="Ribosomal_Su5_D2-typ_SF"/>
</dbReference>
<evidence type="ECO:0000313" key="5">
    <source>
        <dbReference type="EMBL" id="QEG23431.1"/>
    </source>
</evidence>
<dbReference type="GO" id="GO:0005524">
    <property type="term" value="F:ATP binding"/>
    <property type="evidence" value="ECO:0007669"/>
    <property type="project" value="InterPro"/>
</dbReference>
<dbReference type="PANTHER" id="PTHR20861">
    <property type="entry name" value="HOMOSERINE/4-DIPHOSPHOCYTIDYL-2-C-METHYL-D-ERYTHRITOL KINASE"/>
    <property type="match status" value="1"/>
</dbReference>
<evidence type="ECO:0000256" key="2">
    <source>
        <dbReference type="ARBA" id="ARBA00022777"/>
    </source>
</evidence>
<keyword evidence="2" id="KW-0418">Kinase</keyword>
<accession>A0A5B9PL75</accession>
<dbReference type="GO" id="GO:0016301">
    <property type="term" value="F:kinase activity"/>
    <property type="evidence" value="ECO:0007669"/>
    <property type="project" value="UniProtKB-KW"/>
</dbReference>
<dbReference type="KEGG" id="mff:MFFC18_33300"/>
<dbReference type="SUPFAM" id="SSF54211">
    <property type="entry name" value="Ribosomal protein S5 domain 2-like"/>
    <property type="match status" value="1"/>
</dbReference>
<protein>
    <submittedName>
        <fullName evidence="5">Uncharacterized protein</fullName>
    </submittedName>
</protein>
<dbReference type="InterPro" id="IPR013750">
    <property type="entry name" value="GHMP_kinase_C_dom"/>
</dbReference>
<dbReference type="PIRSF" id="PIRSF004884">
    <property type="entry name" value="Sugar_kin_arch"/>
    <property type="match status" value="1"/>
</dbReference>
<dbReference type="Pfam" id="PF00288">
    <property type="entry name" value="GHMP_kinases_N"/>
    <property type="match status" value="1"/>
</dbReference>
<dbReference type="Proteomes" id="UP000322214">
    <property type="component" value="Chromosome"/>
</dbReference>
<proteinExistence type="predicted"/>
<gene>
    <name evidence="5" type="ORF">MFFC18_33300</name>
</gene>
<dbReference type="PANTHER" id="PTHR20861:SF6">
    <property type="entry name" value="BETA-RIBOFURANOSYLPHENOL 5'-PHOSPHATE SYNTHASE"/>
    <property type="match status" value="1"/>
</dbReference>
<dbReference type="Pfam" id="PF08544">
    <property type="entry name" value="GHMP_kinases_C"/>
    <property type="match status" value="1"/>
</dbReference>
<sequence>MIDSPRTEVLVQPAETFQLVSEAELSETILQIVADWRKHFAPDALRAKSDTALPVRIEVQSAARHSGLGSGTQLALSIATALQIAFDQPLPSSEELAMALGRGKRSAIGSYGFHQGGFLVDRGIGDEPIAPLDMRIDFPEPWKIVLIEPASKKGKTIFGEAERDAFRNLPSTTQAQSDQLKSLLQQSIVPAILSQDFSSFANAVTEFGFRSGMFYAPVQGGAYATPAAQQIVDLVSSLGEFAVGQSSWGPTVFAIGPSADAAKWLVEKIREHGEDVDCQTRIVSADNDGMVVRQSH</sequence>
<feature type="domain" description="GHMP kinase N-terminal" evidence="3">
    <location>
        <begin position="45"/>
        <end position="103"/>
    </location>
</feature>
<dbReference type="AlphaFoldDB" id="A0A5B9PL75"/>
<evidence type="ECO:0000259" key="4">
    <source>
        <dbReference type="Pfam" id="PF08544"/>
    </source>
</evidence>
<evidence type="ECO:0000259" key="3">
    <source>
        <dbReference type="Pfam" id="PF00288"/>
    </source>
</evidence>